<sequence length="374" mass="40877">MNRDLYKLRIPFDSFWSMRIDTPYSLLVRDGEFAWTCGQCPLDSNGHVLAPGDLGQQTRHVAQIILRLLESASLELTSVGKLVVYYVDSGAESVETMLSVLTDAFGDQISIVPVAVPYFYYEGMLIEVDVYASSLRQPSKSVIRTDSGLHIDVVESGRLVSTKVTAKAISGVRAAARGVALEEAFARIGLQASELLSDHWFVGMDAERSLMSSLESRGLATDGGAAVRTILPRDVELVGELTFVRMHAPEPAAITTSMVRDGISLTLRRRGAFFWASARMGRADMSLVEQTRRAMIAINNALVSHGLSFDEVCKATTYYTGSCAEDDLHDNMSIRNSYYSKPGPASTGIPVSTFLSAESRISIDITGVESRCRH</sequence>
<reference evidence="2" key="1">
    <citation type="journal article" date="2020" name="MBio">
        <title>Horizontal gene transfer to a defensive symbiont with a reduced genome amongst a multipartite beetle microbiome.</title>
        <authorList>
            <person name="Waterworth S.C."/>
            <person name="Florez L.V."/>
            <person name="Rees E.R."/>
            <person name="Hertweck C."/>
            <person name="Kaltenpoth M."/>
            <person name="Kwan J.C."/>
        </authorList>
    </citation>
    <scope>NUCLEOTIDE SEQUENCE [LARGE SCALE GENOMIC DNA]</scope>
</reference>
<dbReference type="InterPro" id="IPR035959">
    <property type="entry name" value="RutC-like_sf"/>
</dbReference>
<evidence type="ECO:0000313" key="2">
    <source>
        <dbReference type="Proteomes" id="UP000467522"/>
    </source>
</evidence>
<dbReference type="SUPFAM" id="SSF55298">
    <property type="entry name" value="YjgF-like"/>
    <property type="match status" value="2"/>
</dbReference>
<dbReference type="PANTHER" id="PTHR43857:SF1">
    <property type="entry name" value="YJGH FAMILY PROTEIN"/>
    <property type="match status" value="1"/>
</dbReference>
<dbReference type="PANTHER" id="PTHR43857">
    <property type="entry name" value="BLR7761 PROTEIN"/>
    <property type="match status" value="1"/>
</dbReference>
<comment type="caution">
    <text evidence="1">The sequence shown here is derived from an EMBL/GenBank/DDBJ whole genome shotgun (WGS) entry which is preliminary data.</text>
</comment>
<gene>
    <name evidence="1" type="ORF">GAK33_04145</name>
</gene>
<dbReference type="AlphaFoldDB" id="A0A833U9W5"/>
<proteinExistence type="predicted"/>
<accession>A0A833U9W5</accession>
<dbReference type="EMBL" id="WNDV01000013">
    <property type="protein sequence ID" value="KAF1036142.1"/>
    <property type="molecule type" value="Genomic_DNA"/>
</dbReference>
<organism evidence="1 2">
    <name type="scientific">Burkholderia lata (strain ATCC 17760 / DSM 23089 / LMG 22485 / NCIMB 9086 / R18194 / 383)</name>
    <dbReference type="NCBI Taxonomy" id="482957"/>
    <lineage>
        <taxon>Bacteria</taxon>
        <taxon>Pseudomonadati</taxon>
        <taxon>Pseudomonadota</taxon>
        <taxon>Betaproteobacteria</taxon>
        <taxon>Burkholderiales</taxon>
        <taxon>Burkholderiaceae</taxon>
        <taxon>Burkholderia</taxon>
        <taxon>Burkholderia cepacia complex</taxon>
    </lineage>
</organism>
<dbReference type="Gene3D" id="3.30.1330.40">
    <property type="entry name" value="RutC-like"/>
    <property type="match status" value="2"/>
</dbReference>
<dbReference type="InterPro" id="IPR006175">
    <property type="entry name" value="YjgF/YER057c/UK114"/>
</dbReference>
<dbReference type="Proteomes" id="UP000467522">
    <property type="component" value="Unassembled WGS sequence"/>
</dbReference>
<evidence type="ECO:0000313" key="1">
    <source>
        <dbReference type="EMBL" id="KAF1036142.1"/>
    </source>
</evidence>
<dbReference type="RefSeq" id="WP_278648159.1">
    <property type="nucleotide sequence ID" value="NZ_WNDV01000013.1"/>
</dbReference>
<dbReference type="Pfam" id="PF01042">
    <property type="entry name" value="Ribonuc_L-PSP"/>
    <property type="match status" value="1"/>
</dbReference>
<name>A0A833U9W5_BURL3</name>
<protein>
    <submittedName>
        <fullName evidence="1">Uncharacterized protein</fullName>
    </submittedName>
</protein>